<evidence type="ECO:0000256" key="1">
    <source>
        <dbReference type="SAM" id="MobiDB-lite"/>
    </source>
</evidence>
<dbReference type="OrthoDB" id="3501647at2759"/>
<accession>A0A5N6JRW0</accession>
<evidence type="ECO:0000313" key="2">
    <source>
        <dbReference type="EMBL" id="KAB8291613.1"/>
    </source>
</evidence>
<comment type="caution">
    <text evidence="2">The sequence shown here is derived from an EMBL/GenBank/DDBJ whole genome shotgun (WGS) entry which is preliminary data.</text>
</comment>
<sequence length="318" mass="37576">MPPKRKAISELSDNPHTTKSRNRLNHRNEDEVQIEMAKASDQAAITYRLGTVRQSSEWIEADEDERAQIKERVKRDVAHKRIVKGVHASIVAQRLGYGEEGGQFAQFDDNNPNFEDCEEEDEFLQERIWREDDERNGGKVVSIEGSREEQEIRVFNSGIKRRQCIEFRTWQNKWNEVLQSFKKKCYILNLRGMEYLISYGPYINRRNGKSYDIIPPHKFFTVQERMIWRNLRIAIDGGAVENDSDWVQLPGPAEWYSKDYDFEKHGFHDPQEKSARLYKEILALLLFTGDYVPEEYRRVNFTCGDFRMMSKGELLFQF</sequence>
<evidence type="ECO:0000313" key="3">
    <source>
        <dbReference type="Proteomes" id="UP000326757"/>
    </source>
</evidence>
<protein>
    <submittedName>
        <fullName evidence="2">Uncharacterized protein</fullName>
    </submittedName>
</protein>
<dbReference type="Proteomes" id="UP000326757">
    <property type="component" value="Unassembled WGS sequence"/>
</dbReference>
<name>A0A5N6JRW0_MONLA</name>
<organism evidence="2 3">
    <name type="scientific">Monilinia laxa</name>
    <name type="common">Brown rot fungus</name>
    <name type="synonym">Sclerotinia laxa</name>
    <dbReference type="NCBI Taxonomy" id="61186"/>
    <lineage>
        <taxon>Eukaryota</taxon>
        <taxon>Fungi</taxon>
        <taxon>Dikarya</taxon>
        <taxon>Ascomycota</taxon>
        <taxon>Pezizomycotina</taxon>
        <taxon>Leotiomycetes</taxon>
        <taxon>Helotiales</taxon>
        <taxon>Sclerotiniaceae</taxon>
        <taxon>Monilinia</taxon>
    </lineage>
</organism>
<feature type="region of interest" description="Disordered" evidence="1">
    <location>
        <begin position="1"/>
        <end position="29"/>
    </location>
</feature>
<gene>
    <name evidence="2" type="ORF">EYC80_006413</name>
</gene>
<dbReference type="EMBL" id="VIGI01000014">
    <property type="protein sequence ID" value="KAB8291613.1"/>
    <property type="molecule type" value="Genomic_DNA"/>
</dbReference>
<reference evidence="2 3" key="1">
    <citation type="submission" date="2019-06" db="EMBL/GenBank/DDBJ databases">
        <title>Genome Sequence of the Brown Rot Fungal Pathogen Monilinia laxa.</title>
        <authorList>
            <person name="De Miccolis Angelini R.M."/>
            <person name="Landi L."/>
            <person name="Abate D."/>
            <person name="Pollastro S."/>
            <person name="Romanazzi G."/>
            <person name="Faretra F."/>
        </authorList>
    </citation>
    <scope>NUCLEOTIDE SEQUENCE [LARGE SCALE GENOMIC DNA]</scope>
    <source>
        <strain evidence="2 3">Mlax316</strain>
    </source>
</reference>
<keyword evidence="3" id="KW-1185">Reference proteome</keyword>
<dbReference type="AlphaFoldDB" id="A0A5N6JRW0"/>
<proteinExistence type="predicted"/>